<comment type="caution">
    <text evidence="1">The sequence shown here is derived from an EMBL/GenBank/DDBJ whole genome shotgun (WGS) entry which is preliminary data.</text>
</comment>
<reference evidence="1" key="1">
    <citation type="submission" date="2022-08" db="EMBL/GenBank/DDBJ databases">
        <authorList>
            <person name="Gutierrez-Valencia J."/>
        </authorList>
    </citation>
    <scope>NUCLEOTIDE SEQUENCE</scope>
</reference>
<evidence type="ECO:0000313" key="1">
    <source>
        <dbReference type="EMBL" id="CAI0560526.1"/>
    </source>
</evidence>
<dbReference type="AlphaFoldDB" id="A0AAV0RU01"/>
<keyword evidence="2" id="KW-1185">Reference proteome</keyword>
<dbReference type="EMBL" id="CAMGYJ010000011">
    <property type="protein sequence ID" value="CAI0560526.1"/>
    <property type="molecule type" value="Genomic_DNA"/>
</dbReference>
<organism evidence="1 2">
    <name type="scientific">Linum tenue</name>
    <dbReference type="NCBI Taxonomy" id="586396"/>
    <lineage>
        <taxon>Eukaryota</taxon>
        <taxon>Viridiplantae</taxon>
        <taxon>Streptophyta</taxon>
        <taxon>Embryophyta</taxon>
        <taxon>Tracheophyta</taxon>
        <taxon>Spermatophyta</taxon>
        <taxon>Magnoliopsida</taxon>
        <taxon>eudicotyledons</taxon>
        <taxon>Gunneridae</taxon>
        <taxon>Pentapetalae</taxon>
        <taxon>rosids</taxon>
        <taxon>fabids</taxon>
        <taxon>Malpighiales</taxon>
        <taxon>Linaceae</taxon>
        <taxon>Linum</taxon>
    </lineage>
</organism>
<protein>
    <submittedName>
        <fullName evidence="1">Uncharacterized protein</fullName>
    </submittedName>
</protein>
<evidence type="ECO:0000313" key="2">
    <source>
        <dbReference type="Proteomes" id="UP001154282"/>
    </source>
</evidence>
<dbReference type="Proteomes" id="UP001154282">
    <property type="component" value="Unassembled WGS sequence"/>
</dbReference>
<sequence>MCEERRVQVHHQRPLLLQPGACDECGRGWGCELGVDQRVQHRVASYVQELGPKLAE</sequence>
<name>A0AAV0RU01_9ROSI</name>
<proteinExistence type="predicted"/>
<gene>
    <name evidence="1" type="ORF">LITE_LOCUS49730</name>
</gene>
<accession>A0AAV0RU01</accession>